<reference evidence="2" key="1">
    <citation type="journal article" date="2019" name="Toxins">
        <title>The dual prey-inactivation strategy of spiders-in-depth venomic analysis of Cupiennius salei.</title>
        <authorList>
            <person name="Kuhn-Nentwig L."/>
            <person name="Langenegger N."/>
            <person name="Heller M."/>
            <person name="Koua D."/>
            <person name="Nentwig W."/>
        </authorList>
    </citation>
    <scope>NUCLEOTIDE SEQUENCE</scope>
    <source>
        <tissue evidence="2">Venom gland</tissue>
    </source>
</reference>
<evidence type="ECO:0000313" key="3">
    <source>
        <dbReference type="EMBL" id="QDC23120.1"/>
    </source>
</evidence>
<dbReference type="AlphaFoldDB" id="A0A4Y5UGM6"/>
<keyword evidence="1" id="KW-0732">Signal</keyword>
<sequence precursor="true">MMKFCHFFALHLVTIVCCSKDEILENEANAEDTLPVVQGENARKDCIKRDHSCTHDKNGCCWPQYCDCWSNRRTYEYKCECRRRHLLFLQV</sequence>
<evidence type="ECO:0000313" key="2">
    <source>
        <dbReference type="EMBL" id="QDC23119.1"/>
    </source>
</evidence>
<dbReference type="EMBL" id="MH754585">
    <property type="protein sequence ID" value="QDC23120.1"/>
    <property type="molecule type" value="mRNA"/>
</dbReference>
<name>A0A4Y5UGM6_CUPSA</name>
<protein>
    <submittedName>
        <fullName evidence="2">Toxin 34 isoform a S1</fullName>
    </submittedName>
    <submittedName>
        <fullName evidence="3">Toxin 34 isoform a S2</fullName>
    </submittedName>
</protein>
<feature type="signal peptide" evidence="1">
    <location>
        <begin position="1"/>
        <end position="20"/>
    </location>
</feature>
<feature type="chain" id="PRO_5036362265" evidence="1">
    <location>
        <begin position="21"/>
        <end position="91"/>
    </location>
</feature>
<proteinExistence type="evidence at transcript level"/>
<organism evidence="2">
    <name type="scientific">Cupiennius salei</name>
    <name type="common">American wandering spider</name>
    <dbReference type="NCBI Taxonomy" id="6928"/>
    <lineage>
        <taxon>Eukaryota</taxon>
        <taxon>Metazoa</taxon>
        <taxon>Ecdysozoa</taxon>
        <taxon>Arthropoda</taxon>
        <taxon>Chelicerata</taxon>
        <taxon>Arachnida</taxon>
        <taxon>Araneae</taxon>
        <taxon>Araneomorphae</taxon>
        <taxon>Entelegynae</taxon>
        <taxon>Lycosoidea</taxon>
        <taxon>Ctenidae</taxon>
        <taxon>Cupiennius</taxon>
    </lineage>
</organism>
<accession>A0A4Y5UGM6</accession>
<evidence type="ECO:0000256" key="1">
    <source>
        <dbReference type="SAM" id="SignalP"/>
    </source>
</evidence>
<dbReference type="EMBL" id="MH754584">
    <property type="protein sequence ID" value="QDC23119.1"/>
    <property type="molecule type" value="mRNA"/>
</dbReference>